<evidence type="ECO:0000313" key="2">
    <source>
        <dbReference type="Proteomes" id="UP000275394"/>
    </source>
</evidence>
<dbReference type="OrthoDB" id="90759at2"/>
<proteinExistence type="predicted"/>
<dbReference type="EMBL" id="RKHR01000003">
    <property type="protein sequence ID" value="ROS05675.1"/>
    <property type="molecule type" value="Genomic_DNA"/>
</dbReference>
<sequence length="308" mass="34660">MTINIKQAITAVDDVIVFKELHILNGIITGEIAITPLVTNEYDVTAYYLYWGDESGEIVGECFQYFSFDSFDKNGRKAFDLPINIVFSGDRLPLGARSVLVYLENNNEQILYCSRVLWSEESLLPPNASHLEKALAQLTQRVSQLPVELVKLWSPSQCPDNFLPWLADGVSVDNWYVNINDAMSESINRRNIIRNNASVHKHKGTVGSIKRALQSIGIETKITEAWEPGAVIKKPYYFGIELILNGGYAGGSNEQLEADLRRIIDRIKPARSRYKLVITMVQSADITMVPRVGVLEYLHLNMIATLPK</sequence>
<dbReference type="RefSeq" id="WP_123711567.1">
    <property type="nucleotide sequence ID" value="NZ_RKHR01000003.1"/>
</dbReference>
<evidence type="ECO:0000313" key="1">
    <source>
        <dbReference type="EMBL" id="ROS05675.1"/>
    </source>
</evidence>
<name>A0A3N2E272_9GAMM</name>
<accession>A0A3N2E272</accession>
<keyword evidence="2" id="KW-1185">Reference proteome</keyword>
<dbReference type="Proteomes" id="UP000275394">
    <property type="component" value="Unassembled WGS sequence"/>
</dbReference>
<dbReference type="NCBIfam" id="TIGR01634">
    <property type="entry name" value="tail_P2_I"/>
    <property type="match status" value="1"/>
</dbReference>
<dbReference type="InterPro" id="IPR006521">
    <property type="entry name" value="Tail_protein_I"/>
</dbReference>
<organism evidence="1 2">
    <name type="scientific">Sinobacterium caligoides</name>
    <dbReference type="NCBI Taxonomy" id="933926"/>
    <lineage>
        <taxon>Bacteria</taxon>
        <taxon>Pseudomonadati</taxon>
        <taxon>Pseudomonadota</taxon>
        <taxon>Gammaproteobacteria</taxon>
        <taxon>Cellvibrionales</taxon>
        <taxon>Spongiibacteraceae</taxon>
        <taxon>Sinobacterium</taxon>
    </lineage>
</organism>
<protein>
    <submittedName>
        <fullName evidence="1">Phage tail P2-like protein</fullName>
    </submittedName>
</protein>
<dbReference type="AlphaFoldDB" id="A0A3N2E272"/>
<reference evidence="1 2" key="1">
    <citation type="submission" date="2018-11" db="EMBL/GenBank/DDBJ databases">
        <title>Genomic Encyclopedia of Type Strains, Phase IV (KMG-IV): sequencing the most valuable type-strain genomes for metagenomic binning, comparative biology and taxonomic classification.</title>
        <authorList>
            <person name="Goeker M."/>
        </authorList>
    </citation>
    <scope>NUCLEOTIDE SEQUENCE [LARGE SCALE GENOMIC DNA]</scope>
    <source>
        <strain evidence="1 2">DSM 100316</strain>
    </source>
</reference>
<gene>
    <name evidence="1" type="ORF">EDC56_1221</name>
</gene>
<dbReference type="Pfam" id="PF09684">
    <property type="entry name" value="Tail_P2_I"/>
    <property type="match status" value="1"/>
</dbReference>
<comment type="caution">
    <text evidence="1">The sequence shown here is derived from an EMBL/GenBank/DDBJ whole genome shotgun (WGS) entry which is preliminary data.</text>
</comment>